<evidence type="ECO:0000313" key="2">
    <source>
        <dbReference type="Proteomes" id="UP000467841"/>
    </source>
</evidence>
<organism evidence="1 2">
    <name type="scientific">Microthlaspi erraticum</name>
    <dbReference type="NCBI Taxonomy" id="1685480"/>
    <lineage>
        <taxon>Eukaryota</taxon>
        <taxon>Viridiplantae</taxon>
        <taxon>Streptophyta</taxon>
        <taxon>Embryophyta</taxon>
        <taxon>Tracheophyta</taxon>
        <taxon>Spermatophyta</taxon>
        <taxon>Magnoliopsida</taxon>
        <taxon>eudicotyledons</taxon>
        <taxon>Gunneridae</taxon>
        <taxon>Pentapetalae</taxon>
        <taxon>rosids</taxon>
        <taxon>malvids</taxon>
        <taxon>Brassicales</taxon>
        <taxon>Brassicaceae</taxon>
        <taxon>Coluteocarpeae</taxon>
        <taxon>Microthlaspi</taxon>
    </lineage>
</organism>
<dbReference type="Pfam" id="PF03637">
    <property type="entry name" value="Mob1_phocein"/>
    <property type="match status" value="1"/>
</dbReference>
<accession>A0A6D2ID89</accession>
<dbReference type="AlphaFoldDB" id="A0A6D2ID89"/>
<keyword evidence="2" id="KW-1185">Reference proteome</keyword>
<dbReference type="PANTHER" id="PTHR22599">
    <property type="entry name" value="MPS ONE BINDER KINASE ACTIVATOR-LIKE MOB"/>
    <property type="match status" value="1"/>
</dbReference>
<gene>
    <name evidence="1" type="ORF">MERR_LOCUS15238</name>
</gene>
<dbReference type="Gene3D" id="1.20.140.30">
    <property type="entry name" value="MOB kinase activator"/>
    <property type="match status" value="1"/>
</dbReference>
<dbReference type="SMART" id="SM01388">
    <property type="entry name" value="Mob1_phocein"/>
    <property type="match status" value="1"/>
</dbReference>
<dbReference type="OrthoDB" id="8170117at2759"/>
<dbReference type="EMBL" id="CACVBM020001063">
    <property type="protein sequence ID" value="CAA7028003.1"/>
    <property type="molecule type" value="Genomic_DNA"/>
</dbReference>
<reference evidence="1" key="1">
    <citation type="submission" date="2020-01" db="EMBL/GenBank/DDBJ databases">
        <authorList>
            <person name="Mishra B."/>
        </authorList>
    </citation>
    <scope>NUCLEOTIDE SEQUENCE [LARGE SCALE GENOMIC DNA]</scope>
</reference>
<dbReference type="InterPro" id="IPR005301">
    <property type="entry name" value="MOB_kinase_act_fam"/>
</dbReference>
<dbReference type="InterPro" id="IPR036703">
    <property type="entry name" value="MOB_kinase_act_sf"/>
</dbReference>
<dbReference type="Proteomes" id="UP000467841">
    <property type="component" value="Unassembled WGS sequence"/>
</dbReference>
<sequence length="191" mass="21968">MMDHVHVDRLAAQGATLKSGNLREDVKLPLGEDINEWLATNTEDFYNHISVLYSTLGEFCTPATCPIMDAGSKDEDTIFLPVTVTVSAPEYVECLMDWIGTQIDDETIFPRKTEAPFPPYFKDFVKRILKGMYRVYAHIYRSHFKKIVHLKAEAHLNTCFENLVFFVTEFQVVDKIEMDSLKELVEKILDP</sequence>
<protein>
    <recommendedName>
        <fullName evidence="3">Mob1/phocein family protein</fullName>
    </recommendedName>
</protein>
<comment type="caution">
    <text evidence="1">The sequence shown here is derived from an EMBL/GenBank/DDBJ whole genome shotgun (WGS) entry which is preliminary data.</text>
</comment>
<dbReference type="SUPFAM" id="SSF101152">
    <property type="entry name" value="Mob1/phocein"/>
    <property type="match status" value="1"/>
</dbReference>
<proteinExistence type="predicted"/>
<name>A0A6D2ID89_9BRAS</name>
<evidence type="ECO:0000313" key="1">
    <source>
        <dbReference type="EMBL" id="CAA7028003.1"/>
    </source>
</evidence>
<evidence type="ECO:0008006" key="3">
    <source>
        <dbReference type="Google" id="ProtNLM"/>
    </source>
</evidence>